<evidence type="ECO:0000313" key="13">
    <source>
        <dbReference type="EMBL" id="PLW77499.1"/>
    </source>
</evidence>
<dbReference type="SMART" id="SM00228">
    <property type="entry name" value="PDZ"/>
    <property type="match status" value="1"/>
</dbReference>
<dbReference type="GO" id="GO:0004222">
    <property type="term" value="F:metalloendopeptidase activity"/>
    <property type="evidence" value="ECO:0007669"/>
    <property type="project" value="InterPro"/>
</dbReference>
<evidence type="ECO:0000259" key="12">
    <source>
        <dbReference type="SMART" id="SM00228"/>
    </source>
</evidence>
<dbReference type="InterPro" id="IPR041489">
    <property type="entry name" value="PDZ_6"/>
</dbReference>
<evidence type="ECO:0000256" key="8">
    <source>
        <dbReference type="ARBA" id="ARBA00022989"/>
    </source>
</evidence>
<dbReference type="OrthoDB" id="9782003at2"/>
<dbReference type="SUPFAM" id="SSF50156">
    <property type="entry name" value="PDZ domain-like"/>
    <property type="match status" value="1"/>
</dbReference>
<feature type="transmembrane region" description="Helical" evidence="11">
    <location>
        <begin position="7"/>
        <end position="31"/>
    </location>
</feature>
<evidence type="ECO:0000256" key="1">
    <source>
        <dbReference type="ARBA" id="ARBA00001947"/>
    </source>
</evidence>
<dbReference type="GO" id="GO:0046872">
    <property type="term" value="F:metal ion binding"/>
    <property type="evidence" value="ECO:0007669"/>
    <property type="project" value="UniProtKB-KW"/>
</dbReference>
<dbReference type="Proteomes" id="UP000234881">
    <property type="component" value="Unassembled WGS sequence"/>
</dbReference>
<evidence type="ECO:0000256" key="10">
    <source>
        <dbReference type="ARBA" id="ARBA00023136"/>
    </source>
</evidence>
<dbReference type="GO" id="GO:0016020">
    <property type="term" value="C:membrane"/>
    <property type="evidence" value="ECO:0007669"/>
    <property type="project" value="UniProtKB-SubCell"/>
</dbReference>
<name>A0A2N5XSL6_9HYPH</name>
<dbReference type="Gene3D" id="2.30.42.10">
    <property type="match status" value="1"/>
</dbReference>
<keyword evidence="9 11" id="KW-0482">Metalloprotease</keyword>
<dbReference type="Pfam" id="PF02163">
    <property type="entry name" value="Peptidase_M50"/>
    <property type="match status" value="1"/>
</dbReference>
<dbReference type="NCBIfam" id="TIGR00054">
    <property type="entry name" value="RIP metalloprotease RseP"/>
    <property type="match status" value="1"/>
</dbReference>
<dbReference type="Pfam" id="PF17820">
    <property type="entry name" value="PDZ_6"/>
    <property type="match status" value="1"/>
</dbReference>
<feature type="transmembrane region" description="Helical" evidence="11">
    <location>
        <begin position="354"/>
        <end position="372"/>
    </location>
</feature>
<comment type="cofactor">
    <cofactor evidence="1 11">
        <name>Zn(2+)</name>
        <dbReference type="ChEBI" id="CHEBI:29105"/>
    </cofactor>
</comment>
<dbReference type="InterPro" id="IPR004387">
    <property type="entry name" value="Pept_M50_Zn"/>
</dbReference>
<dbReference type="EMBL" id="PKUQ01000016">
    <property type="protein sequence ID" value="PLW77499.1"/>
    <property type="molecule type" value="Genomic_DNA"/>
</dbReference>
<keyword evidence="4 13" id="KW-0645">Protease</keyword>
<dbReference type="CDD" id="cd23081">
    <property type="entry name" value="cpPDZ_EcRseP-like"/>
    <property type="match status" value="1"/>
</dbReference>
<dbReference type="RefSeq" id="WP_101533516.1">
    <property type="nucleotide sequence ID" value="NZ_JBFHIU010000015.1"/>
</dbReference>
<keyword evidence="7 11" id="KW-0862">Zinc</keyword>
<dbReference type="GO" id="GO:0006508">
    <property type="term" value="P:proteolysis"/>
    <property type="evidence" value="ECO:0007669"/>
    <property type="project" value="UniProtKB-KW"/>
</dbReference>
<keyword evidence="10 11" id="KW-0472">Membrane</keyword>
<dbReference type="PANTHER" id="PTHR42837:SF2">
    <property type="entry name" value="MEMBRANE METALLOPROTEASE ARASP2, CHLOROPLASTIC-RELATED"/>
    <property type="match status" value="1"/>
</dbReference>
<keyword evidence="5 11" id="KW-0812">Transmembrane</keyword>
<proteinExistence type="inferred from homology"/>
<evidence type="ECO:0000256" key="11">
    <source>
        <dbReference type="RuleBase" id="RU362031"/>
    </source>
</evidence>
<dbReference type="InterPro" id="IPR036034">
    <property type="entry name" value="PDZ_sf"/>
</dbReference>
<keyword evidence="11" id="KW-0479">Metal-binding</keyword>
<keyword evidence="6 11" id="KW-0378">Hydrolase</keyword>
<evidence type="ECO:0000256" key="5">
    <source>
        <dbReference type="ARBA" id="ARBA00022692"/>
    </source>
</evidence>
<dbReference type="InterPro" id="IPR008915">
    <property type="entry name" value="Peptidase_M50"/>
</dbReference>
<evidence type="ECO:0000256" key="9">
    <source>
        <dbReference type="ARBA" id="ARBA00023049"/>
    </source>
</evidence>
<protein>
    <recommendedName>
        <fullName evidence="11">Zinc metalloprotease</fullName>
        <ecNumber evidence="11">3.4.24.-</ecNumber>
    </recommendedName>
</protein>
<sequence>MEFLQSVFSAGSGLLSYAIPALFVLTIVVFFHELGHFMVGRWCGVTIKAFSIGFGPELFGFYDKHGTRWKFSAIPLGGYVKFEGDENAASVPDEEAMKKMSADEREGSLHAKPLWARAAIVAAGPVANFLLSIVIFGMLLFAYGKPMTPARVDSVVAGSAAEEAGFEPGDIMVSIDGGVIEAFSDVQRLVALSSEDVLQVVVDRGGSLITLQTTPRRTEVTDQFGNKQKIGVLGIRHESNPDDVVRKQFGPVDALWGGVEETYFIATRTLGYIGRIFVGKEDADQLGGPIRVAQVSGQVATLGIVALVNLAGMLSVSIGLINLFPVPMLDGGHLVFYAAEAIRGKPLSEKSQELGFKIGLAMVLSLMVFATFNDITHIFLSD</sequence>
<feature type="transmembrane region" description="Helical" evidence="11">
    <location>
        <begin position="299"/>
        <end position="324"/>
    </location>
</feature>
<reference evidence="13 14" key="1">
    <citation type="submission" date="2018-01" db="EMBL/GenBank/DDBJ databases">
        <title>The draft genome sequence of Cohaesibacter sp. H1304.</title>
        <authorList>
            <person name="Wang N.-N."/>
            <person name="Du Z.-J."/>
        </authorList>
    </citation>
    <scope>NUCLEOTIDE SEQUENCE [LARGE SCALE GENOMIC DNA]</scope>
    <source>
        <strain evidence="13 14">H1304</strain>
    </source>
</reference>
<dbReference type="AlphaFoldDB" id="A0A2N5XSL6"/>
<comment type="subcellular location">
    <subcellularLocation>
        <location evidence="2">Membrane</location>
        <topology evidence="2">Multi-pass membrane protein</topology>
    </subcellularLocation>
</comment>
<dbReference type="PANTHER" id="PTHR42837">
    <property type="entry name" value="REGULATOR OF SIGMA-E PROTEASE RSEP"/>
    <property type="match status" value="1"/>
</dbReference>
<dbReference type="CDD" id="cd06163">
    <property type="entry name" value="S2P-M50_PDZ_RseP-like"/>
    <property type="match status" value="1"/>
</dbReference>
<dbReference type="InterPro" id="IPR001478">
    <property type="entry name" value="PDZ"/>
</dbReference>
<comment type="similarity">
    <text evidence="3 11">Belongs to the peptidase M50B family.</text>
</comment>
<keyword evidence="8 11" id="KW-1133">Transmembrane helix</keyword>
<evidence type="ECO:0000313" key="14">
    <source>
        <dbReference type="Proteomes" id="UP000234881"/>
    </source>
</evidence>
<gene>
    <name evidence="13" type="primary">rseP</name>
    <name evidence="13" type="ORF">C0081_09280</name>
</gene>
<comment type="caution">
    <text evidence="13">The sequence shown here is derived from an EMBL/GenBank/DDBJ whole genome shotgun (WGS) entry which is preliminary data.</text>
</comment>
<evidence type="ECO:0000256" key="4">
    <source>
        <dbReference type="ARBA" id="ARBA00022670"/>
    </source>
</evidence>
<accession>A0A2N5XSL6</accession>
<evidence type="ECO:0000256" key="3">
    <source>
        <dbReference type="ARBA" id="ARBA00007931"/>
    </source>
</evidence>
<evidence type="ECO:0000256" key="6">
    <source>
        <dbReference type="ARBA" id="ARBA00022801"/>
    </source>
</evidence>
<evidence type="ECO:0000256" key="7">
    <source>
        <dbReference type="ARBA" id="ARBA00022833"/>
    </source>
</evidence>
<dbReference type="EC" id="3.4.24.-" evidence="11"/>
<evidence type="ECO:0000256" key="2">
    <source>
        <dbReference type="ARBA" id="ARBA00004141"/>
    </source>
</evidence>
<organism evidence="13 14">
    <name type="scientific">Cohaesibacter celericrescens</name>
    <dbReference type="NCBI Taxonomy" id="2067669"/>
    <lineage>
        <taxon>Bacteria</taxon>
        <taxon>Pseudomonadati</taxon>
        <taxon>Pseudomonadota</taxon>
        <taxon>Alphaproteobacteria</taxon>
        <taxon>Hyphomicrobiales</taxon>
        <taxon>Cohaesibacteraceae</taxon>
    </lineage>
</organism>
<keyword evidence="14" id="KW-1185">Reference proteome</keyword>
<feature type="transmembrane region" description="Helical" evidence="11">
    <location>
        <begin position="114"/>
        <end position="141"/>
    </location>
</feature>
<feature type="domain" description="PDZ" evidence="12">
    <location>
        <begin position="127"/>
        <end position="206"/>
    </location>
</feature>